<dbReference type="GO" id="GO:0016491">
    <property type="term" value="F:oxidoreductase activity"/>
    <property type="evidence" value="ECO:0007669"/>
    <property type="project" value="UniProtKB-ARBA"/>
</dbReference>
<reference evidence="3" key="2">
    <citation type="submission" date="2022-09" db="EMBL/GenBank/DDBJ databases">
        <authorList>
            <person name="Sun Q."/>
            <person name="Ohkuma M."/>
        </authorList>
    </citation>
    <scope>NUCLEOTIDE SEQUENCE</scope>
    <source>
        <strain evidence="3">JCM 13583</strain>
    </source>
</reference>
<protein>
    <recommendedName>
        <fullName evidence="2">4Fe-4S ferredoxin-type domain-containing protein</fullName>
    </recommendedName>
</protein>
<dbReference type="SUPFAM" id="SSF46548">
    <property type="entry name" value="alpha-helical ferredoxin"/>
    <property type="match status" value="1"/>
</dbReference>
<accession>A0AA37F903</accession>
<dbReference type="PROSITE" id="PS51379">
    <property type="entry name" value="4FE4S_FER_2"/>
    <property type="match status" value="1"/>
</dbReference>
<dbReference type="InterPro" id="IPR009051">
    <property type="entry name" value="Helical_ferredxn"/>
</dbReference>
<dbReference type="PANTHER" id="PTHR43255">
    <property type="entry name" value="IRON-SULFUR-BINDING OXIDOREDUCTASE FADF-RELATED-RELATED"/>
    <property type="match status" value="1"/>
</dbReference>
<dbReference type="Pfam" id="PF02754">
    <property type="entry name" value="CCG"/>
    <property type="match status" value="1"/>
</dbReference>
<comment type="caution">
    <text evidence="3">The sequence shown here is derived from an EMBL/GenBank/DDBJ whole genome shotgun (WGS) entry which is preliminary data.</text>
</comment>
<evidence type="ECO:0000256" key="1">
    <source>
        <dbReference type="ARBA" id="ARBA00007097"/>
    </source>
</evidence>
<comment type="similarity">
    <text evidence="1">Belongs to the HdrC family.</text>
</comment>
<dbReference type="RefSeq" id="WP_188679759.1">
    <property type="nucleotide sequence ID" value="NZ_BMNY01000001.1"/>
</dbReference>
<feature type="domain" description="4Fe-4S ferredoxin-type" evidence="2">
    <location>
        <begin position="5"/>
        <end position="35"/>
    </location>
</feature>
<dbReference type="Gene3D" id="1.10.1060.10">
    <property type="entry name" value="Alpha-helical ferredoxin"/>
    <property type="match status" value="1"/>
</dbReference>
<name>A0AA37F903_9ARCH</name>
<dbReference type="InterPro" id="IPR017896">
    <property type="entry name" value="4Fe4S_Fe-S-bd"/>
</dbReference>
<dbReference type="InterPro" id="IPR051460">
    <property type="entry name" value="HdrC_iron-sulfur_subunit"/>
</dbReference>
<dbReference type="EMBL" id="BMNY01000001">
    <property type="protein sequence ID" value="GGM68494.1"/>
    <property type="molecule type" value="Genomic_DNA"/>
</dbReference>
<dbReference type="GO" id="GO:0005886">
    <property type="term" value="C:plasma membrane"/>
    <property type="evidence" value="ECO:0007669"/>
    <property type="project" value="TreeGrafter"/>
</dbReference>
<gene>
    <name evidence="3" type="ORF">GCM10007108_03280</name>
</gene>
<dbReference type="InterPro" id="IPR004017">
    <property type="entry name" value="Cys_rich_dom"/>
</dbReference>
<dbReference type="Pfam" id="PF13183">
    <property type="entry name" value="Fer4_8"/>
    <property type="match status" value="1"/>
</dbReference>
<evidence type="ECO:0000313" key="3">
    <source>
        <dbReference type="EMBL" id="GGM68494.1"/>
    </source>
</evidence>
<dbReference type="AlphaFoldDB" id="A0AA37F903"/>
<proteinExistence type="inferred from homology"/>
<dbReference type="InterPro" id="IPR017900">
    <property type="entry name" value="4Fe4S_Fe_S_CS"/>
</dbReference>
<evidence type="ECO:0000259" key="2">
    <source>
        <dbReference type="PROSITE" id="PS51379"/>
    </source>
</evidence>
<dbReference type="GO" id="GO:0051536">
    <property type="term" value="F:iron-sulfur cluster binding"/>
    <property type="evidence" value="ECO:0007669"/>
    <property type="project" value="InterPro"/>
</dbReference>
<dbReference type="PANTHER" id="PTHR43255:SF2">
    <property type="entry name" value="HETERODISULFIDE REDUCTASE RELATED PROTEIN"/>
    <property type="match status" value="1"/>
</dbReference>
<organism evidence="3 4">
    <name type="scientific">Thermogymnomonas acidicola</name>
    <dbReference type="NCBI Taxonomy" id="399579"/>
    <lineage>
        <taxon>Archaea</taxon>
        <taxon>Methanobacteriati</taxon>
        <taxon>Thermoplasmatota</taxon>
        <taxon>Thermoplasmata</taxon>
        <taxon>Thermoplasmatales</taxon>
        <taxon>Thermogymnomonas</taxon>
    </lineage>
</organism>
<keyword evidence="4" id="KW-1185">Reference proteome</keyword>
<sequence length="407" mass="46126">MNVLEELVKESERCISCGFCESVCPTYRASGYRAAMGARGRVIIAREMVREKREKGSVSPGYANSFYSCLDCFACLQVCPAGVNAGRVSELARAVLVEGGGRENRKRVGDMVVRLTMRYRNPIGADFSDEGEGDGDTLLYTGRMYQTMGYSKVLVELRKRLGEKATERNAGIVARMPFLIRLLRQRPDEEVDREMQASVESIKFLLREAGVKFRFLGSSEPYPGTFLYDLGYYGEFRTYANSVCDEFRKMGIRRIIVTDPHTYDLLLNAYPKFVDRFDFEVTYYLDLLSALEFEQDEEVVFHEPCHFVLHMDYRGAHIALSKAARVKLPPRSGRNVFCCGGPDELLFPEMAEKVSEERYRELSEAGNGRIITACPICFSNLKKSERVVDISVFLKEKLKVRATVSGP</sequence>
<evidence type="ECO:0000313" key="4">
    <source>
        <dbReference type="Proteomes" id="UP000632195"/>
    </source>
</evidence>
<reference evidence="3" key="1">
    <citation type="journal article" date="2014" name="Int. J. Syst. Evol. Microbiol.">
        <title>Complete genome sequence of Corynebacterium casei LMG S-19264T (=DSM 44701T), isolated from a smear-ripened cheese.</title>
        <authorList>
            <consortium name="US DOE Joint Genome Institute (JGI-PGF)"/>
            <person name="Walter F."/>
            <person name="Albersmeier A."/>
            <person name="Kalinowski J."/>
            <person name="Ruckert C."/>
        </authorList>
    </citation>
    <scope>NUCLEOTIDE SEQUENCE</scope>
    <source>
        <strain evidence="3">JCM 13583</strain>
    </source>
</reference>
<dbReference type="Proteomes" id="UP000632195">
    <property type="component" value="Unassembled WGS sequence"/>
</dbReference>
<dbReference type="PROSITE" id="PS00198">
    <property type="entry name" value="4FE4S_FER_1"/>
    <property type="match status" value="2"/>
</dbReference>